<keyword evidence="2" id="KW-1185">Reference proteome</keyword>
<dbReference type="Proteomes" id="UP000466345">
    <property type="component" value="Unassembled WGS sequence"/>
</dbReference>
<evidence type="ECO:0000313" key="2">
    <source>
        <dbReference type="Proteomes" id="UP000466345"/>
    </source>
</evidence>
<organism evidence="1 2">
    <name type="scientific">Streptomyces smaragdinus</name>
    <dbReference type="NCBI Taxonomy" id="2585196"/>
    <lineage>
        <taxon>Bacteria</taxon>
        <taxon>Bacillati</taxon>
        <taxon>Actinomycetota</taxon>
        <taxon>Actinomycetes</taxon>
        <taxon>Kitasatosporales</taxon>
        <taxon>Streptomycetaceae</taxon>
        <taxon>Streptomyces</taxon>
    </lineage>
</organism>
<proteinExistence type="predicted"/>
<evidence type="ECO:0000313" key="1">
    <source>
        <dbReference type="EMBL" id="MQY14817.1"/>
    </source>
</evidence>
<protein>
    <submittedName>
        <fullName evidence="1">Uncharacterized protein</fullName>
    </submittedName>
</protein>
<comment type="caution">
    <text evidence="1">The sequence shown here is derived from an EMBL/GenBank/DDBJ whole genome shotgun (WGS) entry which is preliminary data.</text>
</comment>
<dbReference type="EMBL" id="WEGJ01000025">
    <property type="protein sequence ID" value="MQY14817.1"/>
    <property type="molecule type" value="Genomic_DNA"/>
</dbReference>
<reference evidence="1 2" key="1">
    <citation type="submission" date="2019-10" db="EMBL/GenBank/DDBJ databases">
        <title>Streptomyces smaragdinus sp. nov. and Streptomyces fabii sp. nov., isolated from the gut of fungus growing-termite Macrotermes natalensis.</title>
        <authorList>
            <person name="Schwitalla J."/>
            <person name="Benndorf R."/>
            <person name="Martin K."/>
            <person name="De Beer W."/>
            <person name="Kaster A.-K."/>
            <person name="Vollmers J."/>
            <person name="Poulsen M."/>
            <person name="Beemelmanns C."/>
        </authorList>
    </citation>
    <scope>NUCLEOTIDE SEQUENCE [LARGE SCALE GENOMIC DNA]</scope>
    <source>
        <strain evidence="1 2">RB5</strain>
    </source>
</reference>
<accession>A0A7K0CMV6</accession>
<sequence>MARTFIKIAVLSELPHDPNEGVPSDFYFQRYRYGLRADGDGFSSKLYFRCAPSRGVKADGAVIEVEADTPFVKRGGRAGDDSPTYRMALLRAVAHKLATGLDCASSANIPATDQPYINQAKYD</sequence>
<gene>
    <name evidence="1" type="ORF">SRB5_49930</name>
</gene>
<dbReference type="AlphaFoldDB" id="A0A7K0CMV6"/>
<name>A0A7K0CMV6_9ACTN</name>